<dbReference type="RefSeq" id="XP_028475610.1">
    <property type="nucleotide sequence ID" value="XM_028623636.1"/>
</dbReference>
<feature type="region of interest" description="Disordered" evidence="1">
    <location>
        <begin position="622"/>
        <end position="661"/>
    </location>
</feature>
<dbReference type="EMBL" id="RSCE01000007">
    <property type="protein sequence ID" value="RSH80891.1"/>
    <property type="molecule type" value="Genomic_DNA"/>
</dbReference>
<reference evidence="2 3" key="1">
    <citation type="submission" date="2018-11" db="EMBL/GenBank/DDBJ databases">
        <title>Genome sequence of Apiotrichum porosum DSM 27194.</title>
        <authorList>
            <person name="Aliyu H."/>
            <person name="Gorte O."/>
            <person name="Ochsenreither K."/>
        </authorList>
    </citation>
    <scope>NUCLEOTIDE SEQUENCE [LARGE SCALE GENOMIC DNA]</scope>
    <source>
        <strain evidence="2 3">DSM 27194</strain>
    </source>
</reference>
<feature type="compositionally biased region" description="Basic and acidic residues" evidence="1">
    <location>
        <begin position="649"/>
        <end position="661"/>
    </location>
</feature>
<dbReference type="InterPro" id="IPR036249">
    <property type="entry name" value="Thioredoxin-like_sf"/>
</dbReference>
<dbReference type="GeneID" id="39592862"/>
<feature type="compositionally biased region" description="Low complexity" evidence="1">
    <location>
        <begin position="59"/>
        <end position="69"/>
    </location>
</feature>
<gene>
    <name evidence="2" type="ORF">EHS24_008319</name>
</gene>
<dbReference type="CDD" id="cd02970">
    <property type="entry name" value="PRX_like2"/>
    <property type="match status" value="1"/>
</dbReference>
<dbReference type="Pfam" id="PF13911">
    <property type="entry name" value="AhpC-TSA_2"/>
    <property type="match status" value="1"/>
</dbReference>
<feature type="region of interest" description="Disordered" evidence="1">
    <location>
        <begin position="542"/>
        <end position="581"/>
    </location>
</feature>
<evidence type="ECO:0000313" key="3">
    <source>
        <dbReference type="Proteomes" id="UP000279236"/>
    </source>
</evidence>
<comment type="caution">
    <text evidence="2">The sequence shown here is derived from an EMBL/GenBank/DDBJ whole genome shotgun (WGS) entry which is preliminary data.</text>
</comment>
<feature type="region of interest" description="Disordered" evidence="1">
    <location>
        <begin position="1"/>
        <end position="38"/>
    </location>
</feature>
<protein>
    <submittedName>
        <fullName evidence="2">Uncharacterized protein</fullName>
    </submittedName>
</protein>
<feature type="region of interest" description="Disordered" evidence="1">
    <location>
        <begin position="209"/>
        <end position="265"/>
    </location>
</feature>
<evidence type="ECO:0000313" key="2">
    <source>
        <dbReference type="EMBL" id="RSH80891.1"/>
    </source>
</evidence>
<dbReference type="Proteomes" id="UP000279236">
    <property type="component" value="Unassembled WGS sequence"/>
</dbReference>
<name>A0A427XPY8_9TREE</name>
<feature type="compositionally biased region" description="Acidic residues" evidence="1">
    <location>
        <begin position="546"/>
        <end position="557"/>
    </location>
</feature>
<evidence type="ECO:0000256" key="1">
    <source>
        <dbReference type="SAM" id="MobiDB-lite"/>
    </source>
</evidence>
<feature type="region of interest" description="Disordered" evidence="1">
    <location>
        <begin position="174"/>
        <end position="197"/>
    </location>
</feature>
<dbReference type="Gene3D" id="3.40.30.10">
    <property type="entry name" value="Glutaredoxin"/>
    <property type="match status" value="1"/>
</dbReference>
<accession>A0A427XPY8</accession>
<dbReference type="AlphaFoldDB" id="A0A427XPY8"/>
<proteinExistence type="predicted"/>
<dbReference type="InterPro" id="IPR032801">
    <property type="entry name" value="PXL2A/B/C"/>
</dbReference>
<dbReference type="SUPFAM" id="SSF52833">
    <property type="entry name" value="Thioredoxin-like"/>
    <property type="match status" value="1"/>
</dbReference>
<organism evidence="2 3">
    <name type="scientific">Apiotrichum porosum</name>
    <dbReference type="NCBI Taxonomy" id="105984"/>
    <lineage>
        <taxon>Eukaryota</taxon>
        <taxon>Fungi</taxon>
        <taxon>Dikarya</taxon>
        <taxon>Basidiomycota</taxon>
        <taxon>Agaricomycotina</taxon>
        <taxon>Tremellomycetes</taxon>
        <taxon>Trichosporonales</taxon>
        <taxon>Trichosporonaceae</taxon>
        <taxon>Apiotrichum</taxon>
    </lineage>
</organism>
<sequence length="661" mass="72026">MPGPYIDTRADSSFDDCPAASSSRGYFPGPDVWGAQTPRTSVTDLVATASARSMARRPSVTSTTSVSASSQAATQYGATLHPSAALVNTRLNLKASPGFSPLPESPAILPSAERTEVLRPTSERCMTNLTGDLWPEMVPLRLSEHRMQRKLPPSMTESLEALMEVSVKAHKTLSAVPEDGPEDGPPRPLRSPLRSVPMTSIVLAPEVVARLPAPKHRRSASGPAKDEGCPPPSRPFGLPRSVSSPLVSTPTTPMRRKNSDSSESNASIEMLLTPPSSLCVLPQSVAMQRSGAVEYVVSPQEVKRERKAKVIKQAENFEPNRPVDVGILLKASEQNVMDQNGKAIRFGDLVSGTRRTVVVFVRHWLSSFCAQYIRALMTHFVPGKAGGHARVIVIGHGSVAMIPAYRNHFHCPFEVYTDPTRRLQDLLGLLPHSLGSTCRGDYVMSNAVVRACETLQLAARLHGFRSGDREQLGGEFVFNGRLELVYAHRMRGASDHASLADLVAATIIPISGPLSPSASRSCISLSLGALRSMPNVNHVSKTLREENEEEPEDEDEAYPQLDMQDVDEDGLPSPLSRPRPRVKVSAAERAHWDLQRQSLLARRPSRTRVPLDHDHITVHMTPVGTVPPKEDDYFGLDVPTTPSSPSTPTREHIKPCGELLR</sequence>
<feature type="region of interest" description="Disordered" evidence="1">
    <location>
        <begin position="50"/>
        <end position="69"/>
    </location>
</feature>
<keyword evidence="3" id="KW-1185">Reference proteome</keyword>
<feature type="compositionally biased region" description="Low complexity" evidence="1">
    <location>
        <begin position="238"/>
        <end position="253"/>
    </location>
</feature>
<dbReference type="PANTHER" id="PTHR28630:SF3">
    <property type="entry name" value="PEROXIREDOXIN-LIKE 2C"/>
    <property type="match status" value="1"/>
</dbReference>
<dbReference type="OrthoDB" id="40334at2759"/>
<dbReference type="PANTHER" id="PTHR28630">
    <property type="match status" value="1"/>
</dbReference>
<feature type="compositionally biased region" description="Low complexity" evidence="1">
    <location>
        <begin position="639"/>
        <end position="648"/>
    </location>
</feature>